<protein>
    <submittedName>
        <fullName evidence="1">Myb/sant-like dna-binding domain</fullName>
    </submittedName>
</protein>
<name>A0ACB9SML9_HOLOL</name>
<evidence type="ECO:0000313" key="1">
    <source>
        <dbReference type="EMBL" id="KAI4455724.1"/>
    </source>
</evidence>
<comment type="caution">
    <text evidence="1">The sequence shown here is derived from an EMBL/GenBank/DDBJ whole genome shotgun (WGS) entry which is preliminary data.</text>
</comment>
<evidence type="ECO:0000313" key="2">
    <source>
        <dbReference type="Proteomes" id="UP001056778"/>
    </source>
</evidence>
<dbReference type="Proteomes" id="UP001056778">
    <property type="component" value="Chromosome 9"/>
</dbReference>
<sequence>MSGRYIFSIVDTYVYQKLYNPSNPKDAEELLNYLETLESDDEDYEVIRNSERLDFVLLPPEVGQDSDQDDARSDEENSGTIRDIGTGVLAQNMEILMVNKEGEKTTVATQDVNFAIDEDDSDSDLETLAEVQKKLKLDKQMKMRTKRRNRMWNRIDLAPRAQKLDTMKNNNQFMTEKIERENWSPIDLFKLFFNDEIMSHICQETKRYADQKGFHDFAITVEDLYKYLAIILLSGYVPVPTRRMYWESRADTHNNLVSNSLYRTRFENIHRFLHFNDNAQIDKNDKIYKIRPLINHLNTISIQCIQPLGKHFSLDEAMEPYYGRHSMKQFIRGKPIRFGFKFWCLTTFDGYLIKFDPYMGAGDKMQGKTLGSSVTEKMCVNFLPSNSIVFIDNYFNSLSLLDTLKEKKLYCVGTIRSDRIEKAPLKELKKEKRGSHFTLHDPEANITLIRWHDNSQVTLATNLEDETICKTKVSCRRWSKQDHASVSVDQPTAINFYNKGMGGVYQFDQMRGLYRSRIRSKKWIKMDDLLAAQVEACLREADADIDDCQAESSSDEEVDQLEEQNHESGSEQEQDIRGEGSGESSEDEEPPQRRPRHDDYYTGADDTMRSKTIPQNRGRTRRHNIVFVPPGPKGIARQKTAIQDCMSLFFDDQIIELITKYTNMKINYIKNNYARETDAKNTNENEIRAGQTFASVSSCALCNSDIVELKMESVKNIHFTEAEKDAIINISIKYRNIIENKRTDGISNKQKNIAWENIAKEYNALGINVIRTSKQLRTFYDNLKKKLKRRCADEKVELYKTGGGTMKVPPIVPAEEKLLDSLKETFHPMPNAYDSSSSYFEEQQTYEVSNENLYSVITDHDYIPDTMAIAGSSKDIGQSPKAYTGTPSRKRTLGDVYEEVSSFSTTKRKNMTTKEDYTRKCSDEKLQILSLEKEIKQNQKKNELEKHELEMQILKKKLIMAENEEEFQKKEHELKLKVLQSQIRREF</sequence>
<keyword evidence="2" id="KW-1185">Reference proteome</keyword>
<accession>A0ACB9SML9</accession>
<organism evidence="1 2">
    <name type="scientific">Holotrichia oblita</name>
    <name type="common">Chafer beetle</name>
    <dbReference type="NCBI Taxonomy" id="644536"/>
    <lineage>
        <taxon>Eukaryota</taxon>
        <taxon>Metazoa</taxon>
        <taxon>Ecdysozoa</taxon>
        <taxon>Arthropoda</taxon>
        <taxon>Hexapoda</taxon>
        <taxon>Insecta</taxon>
        <taxon>Pterygota</taxon>
        <taxon>Neoptera</taxon>
        <taxon>Endopterygota</taxon>
        <taxon>Coleoptera</taxon>
        <taxon>Polyphaga</taxon>
        <taxon>Scarabaeiformia</taxon>
        <taxon>Scarabaeidae</taxon>
        <taxon>Melolonthinae</taxon>
        <taxon>Holotrichia</taxon>
    </lineage>
</organism>
<gene>
    <name evidence="1" type="ORF">MML48_9g00002687</name>
</gene>
<dbReference type="EMBL" id="CM043023">
    <property type="protein sequence ID" value="KAI4455724.1"/>
    <property type="molecule type" value="Genomic_DNA"/>
</dbReference>
<reference evidence="1" key="1">
    <citation type="submission" date="2022-04" db="EMBL/GenBank/DDBJ databases">
        <title>Chromosome-scale genome assembly of Holotrichia oblita Faldermann.</title>
        <authorList>
            <person name="Rongchong L."/>
        </authorList>
    </citation>
    <scope>NUCLEOTIDE SEQUENCE</scope>
    <source>
        <strain evidence="1">81SQS9</strain>
    </source>
</reference>
<proteinExistence type="predicted"/>